<keyword evidence="2" id="KW-1185">Reference proteome</keyword>
<protein>
    <submittedName>
        <fullName evidence="1">Uncharacterized protein</fullName>
    </submittedName>
</protein>
<proteinExistence type="predicted"/>
<evidence type="ECO:0000313" key="2">
    <source>
        <dbReference type="Proteomes" id="UP000324091"/>
    </source>
</evidence>
<organism evidence="1 2">
    <name type="scientific">Takifugu flavidus</name>
    <name type="common">sansaifugu</name>
    <dbReference type="NCBI Taxonomy" id="433684"/>
    <lineage>
        <taxon>Eukaryota</taxon>
        <taxon>Metazoa</taxon>
        <taxon>Chordata</taxon>
        <taxon>Craniata</taxon>
        <taxon>Vertebrata</taxon>
        <taxon>Euteleostomi</taxon>
        <taxon>Actinopterygii</taxon>
        <taxon>Neopterygii</taxon>
        <taxon>Teleostei</taxon>
        <taxon>Neoteleostei</taxon>
        <taxon>Acanthomorphata</taxon>
        <taxon>Eupercaria</taxon>
        <taxon>Tetraodontiformes</taxon>
        <taxon>Tetradontoidea</taxon>
        <taxon>Tetraodontidae</taxon>
        <taxon>Takifugu</taxon>
    </lineage>
</organism>
<comment type="caution">
    <text evidence="1">The sequence shown here is derived from an EMBL/GenBank/DDBJ whole genome shotgun (WGS) entry which is preliminary data.</text>
</comment>
<dbReference type="Proteomes" id="UP000324091">
    <property type="component" value="Chromosome 21"/>
</dbReference>
<name>A0A5C6NEE9_9TELE</name>
<sequence>MSAGHATFPVFHHTDPSVVAGVVDEDPVPAHAVRGFFLPVQENLSSPSCCQLSLKPCLRATPAEAVIHHQVKAMRKVPHKPACYRGGARGLYLSAGPCYGGTKVEKHHPFVWDVCVIVDTTNPPVV</sequence>
<reference evidence="1 2" key="1">
    <citation type="submission" date="2019-04" db="EMBL/GenBank/DDBJ databases">
        <title>Chromosome genome assembly for Takifugu flavidus.</title>
        <authorList>
            <person name="Xiao S."/>
        </authorList>
    </citation>
    <scope>NUCLEOTIDE SEQUENCE [LARGE SCALE GENOMIC DNA]</scope>
    <source>
        <strain evidence="1">HTHZ2018</strain>
        <tissue evidence="1">Muscle</tissue>
    </source>
</reference>
<dbReference type="EMBL" id="RHFK02000014">
    <property type="protein sequence ID" value="TWW65553.1"/>
    <property type="molecule type" value="Genomic_DNA"/>
</dbReference>
<gene>
    <name evidence="1" type="ORF">D4764_21G0004530</name>
</gene>
<dbReference type="AlphaFoldDB" id="A0A5C6NEE9"/>
<accession>A0A5C6NEE9</accession>
<evidence type="ECO:0000313" key="1">
    <source>
        <dbReference type="EMBL" id="TWW65553.1"/>
    </source>
</evidence>